<dbReference type="InterPro" id="IPR010921">
    <property type="entry name" value="Trp_repressor/repl_initiator"/>
</dbReference>
<dbReference type="GO" id="GO:0043565">
    <property type="term" value="F:sequence-specific DNA binding"/>
    <property type="evidence" value="ECO:0007669"/>
    <property type="project" value="InterPro"/>
</dbReference>
<dbReference type="InterPro" id="IPR002514">
    <property type="entry name" value="Transposase_8"/>
</dbReference>
<accession>E8KJK6</accession>
<organism evidence="1 2">
    <name type="scientific">Actinobacillus ureae ATCC 25976</name>
    <dbReference type="NCBI Taxonomy" id="887324"/>
    <lineage>
        <taxon>Bacteria</taxon>
        <taxon>Pseudomonadati</taxon>
        <taxon>Pseudomonadota</taxon>
        <taxon>Gammaproteobacteria</taxon>
        <taxon>Pasteurellales</taxon>
        <taxon>Pasteurellaceae</taxon>
        <taxon>Actinobacillus</taxon>
    </lineage>
</organism>
<dbReference type="Pfam" id="PF01527">
    <property type="entry name" value="HTH_Tnp_1"/>
    <property type="match status" value="1"/>
</dbReference>
<dbReference type="HOGENOM" id="CLU_2784617_0_0_6"/>
<reference evidence="1 2" key="1">
    <citation type="submission" date="2011-01" db="EMBL/GenBank/DDBJ databases">
        <authorList>
            <person name="Muzny D."/>
            <person name="Qin X."/>
            <person name="Deng J."/>
            <person name="Jiang H."/>
            <person name="Liu Y."/>
            <person name="Qu J."/>
            <person name="Song X.-Z."/>
            <person name="Zhang L."/>
            <person name="Thornton R."/>
            <person name="Coyle M."/>
            <person name="Francisco L."/>
            <person name="Jackson L."/>
            <person name="Javaid M."/>
            <person name="Korchina V."/>
            <person name="Kovar C."/>
            <person name="Mata R."/>
            <person name="Mathew T."/>
            <person name="Ngo R."/>
            <person name="Nguyen L."/>
            <person name="Nguyen N."/>
            <person name="Okwuonu G."/>
            <person name="Ongeri F."/>
            <person name="Pham C."/>
            <person name="Simmons D."/>
            <person name="Wilczek-Boney K."/>
            <person name="Hale W."/>
            <person name="Jakkamsetti A."/>
            <person name="Pham P."/>
            <person name="Ruth R."/>
            <person name="San Lucas F."/>
            <person name="Warren J."/>
            <person name="Zhang J."/>
            <person name="Zhao Z."/>
            <person name="Zhou C."/>
            <person name="Zhu D."/>
            <person name="Lee S."/>
            <person name="Bess C."/>
            <person name="Blankenburg K."/>
            <person name="Forbes L."/>
            <person name="Fu Q."/>
            <person name="Gubbala S."/>
            <person name="Hirani K."/>
            <person name="Jayaseelan J.C."/>
            <person name="Lara F."/>
            <person name="Munidasa M."/>
            <person name="Palculict T."/>
            <person name="Patil S."/>
            <person name="Pu L.-L."/>
            <person name="Saada N."/>
            <person name="Tang L."/>
            <person name="Weissenberger G."/>
            <person name="Zhu Y."/>
            <person name="Hemphill L."/>
            <person name="Shang Y."/>
            <person name="Youmans B."/>
            <person name="Ayvaz T."/>
            <person name="Ross M."/>
            <person name="Santibanez J."/>
            <person name="Aqrawi P."/>
            <person name="Gross S."/>
            <person name="Joshi V."/>
            <person name="Fowler G."/>
            <person name="Nazareth L."/>
            <person name="Reid J."/>
            <person name="Worley K."/>
            <person name="Petrosino J."/>
            <person name="Highlander S."/>
            <person name="Gibbs R."/>
        </authorList>
    </citation>
    <scope>NUCLEOTIDE SEQUENCE [LARGE SCALE GENOMIC DNA]</scope>
    <source>
        <strain evidence="1 2">ATCC 25976</strain>
    </source>
</reference>
<dbReference type="EMBL" id="AEVG01000132">
    <property type="protein sequence ID" value="EFX90984.1"/>
    <property type="molecule type" value="Genomic_DNA"/>
</dbReference>
<keyword evidence="2" id="KW-1185">Reference proteome</keyword>
<proteinExistence type="predicted"/>
<dbReference type="GO" id="GO:0004803">
    <property type="term" value="F:transposase activity"/>
    <property type="evidence" value="ECO:0007669"/>
    <property type="project" value="InterPro"/>
</dbReference>
<comment type="caution">
    <text evidence="1">The sequence shown here is derived from an EMBL/GenBank/DDBJ whole genome shotgun (WGS) entry which is preliminary data.</text>
</comment>
<evidence type="ECO:0000313" key="2">
    <source>
        <dbReference type="Proteomes" id="UP000005467"/>
    </source>
</evidence>
<dbReference type="SUPFAM" id="SSF48295">
    <property type="entry name" value="TrpR-like"/>
    <property type="match status" value="1"/>
</dbReference>
<gene>
    <name evidence="1" type="ORF">HMPREF0027_2023</name>
</gene>
<protein>
    <recommendedName>
        <fullName evidence="3">Transposase</fullName>
    </recommendedName>
</protein>
<evidence type="ECO:0000313" key="1">
    <source>
        <dbReference type="EMBL" id="EFX90984.1"/>
    </source>
</evidence>
<name>E8KJK6_9PAST</name>
<sequence length="68" mass="7960">MSYSYQFRLEIIKLIIEQGFGIREVAKLHQIFHSLVINWLKAFRERGLEGGKITLPPTSTTEKRKARD</sequence>
<dbReference type="Proteomes" id="UP000005467">
    <property type="component" value="Unassembled WGS sequence"/>
</dbReference>
<dbReference type="AlphaFoldDB" id="E8KJK6"/>
<evidence type="ECO:0008006" key="3">
    <source>
        <dbReference type="Google" id="ProtNLM"/>
    </source>
</evidence>
<dbReference type="GO" id="GO:0006313">
    <property type="term" value="P:DNA transposition"/>
    <property type="evidence" value="ECO:0007669"/>
    <property type="project" value="InterPro"/>
</dbReference>